<feature type="domain" description="PilZ" evidence="1">
    <location>
        <begin position="7"/>
        <end position="113"/>
    </location>
</feature>
<evidence type="ECO:0000313" key="3">
    <source>
        <dbReference type="Proteomes" id="UP000231292"/>
    </source>
</evidence>
<reference evidence="2 3" key="1">
    <citation type="submission" date="2017-09" db="EMBL/GenBank/DDBJ databases">
        <title>Depth-based differentiation of microbial function through sediment-hosted aquifers and enrichment of novel symbionts in the deep terrestrial subsurface.</title>
        <authorList>
            <person name="Probst A.J."/>
            <person name="Ladd B."/>
            <person name="Jarett J.K."/>
            <person name="Geller-Mcgrath D.E."/>
            <person name="Sieber C.M."/>
            <person name="Emerson J.B."/>
            <person name="Anantharaman K."/>
            <person name="Thomas B.C."/>
            <person name="Malmstrom R."/>
            <person name="Stieglmeier M."/>
            <person name="Klingl A."/>
            <person name="Woyke T."/>
            <person name="Ryan C.M."/>
            <person name="Banfield J.F."/>
        </authorList>
    </citation>
    <scope>NUCLEOTIDE SEQUENCE [LARGE SCALE GENOMIC DNA]</scope>
    <source>
        <strain evidence="2">CG23_combo_of_CG06-09_8_20_14_all_41_10</strain>
    </source>
</reference>
<dbReference type="InterPro" id="IPR009875">
    <property type="entry name" value="PilZ_domain"/>
</dbReference>
<dbReference type="AlphaFoldDB" id="A0A2G9YKS4"/>
<dbReference type="Gene3D" id="2.40.10.220">
    <property type="entry name" value="predicted glycosyltransferase like domains"/>
    <property type="match status" value="1"/>
</dbReference>
<protein>
    <recommendedName>
        <fullName evidence="1">PilZ domain-containing protein</fullName>
    </recommendedName>
</protein>
<evidence type="ECO:0000313" key="2">
    <source>
        <dbReference type="EMBL" id="PIP19824.1"/>
    </source>
</evidence>
<name>A0A2G9YKS4_9BACT</name>
<comment type="caution">
    <text evidence="2">The sequence shown here is derived from an EMBL/GenBank/DDBJ whole genome shotgun (WGS) entry which is preliminary data.</text>
</comment>
<evidence type="ECO:0000259" key="1">
    <source>
        <dbReference type="Pfam" id="PF07238"/>
    </source>
</evidence>
<organism evidence="2 3">
    <name type="scientific">Candidatus Sherwoodlollariibacterium unditelluris</name>
    <dbReference type="NCBI Taxonomy" id="1974757"/>
    <lineage>
        <taxon>Bacteria</taxon>
        <taxon>Pseudomonadati</taxon>
        <taxon>Candidatus Omnitrophota</taxon>
        <taxon>Candidatus Sherwoodlollariibacterium</taxon>
    </lineage>
</organism>
<dbReference type="GO" id="GO:0035438">
    <property type="term" value="F:cyclic-di-GMP binding"/>
    <property type="evidence" value="ECO:0007669"/>
    <property type="project" value="InterPro"/>
</dbReference>
<dbReference type="SUPFAM" id="SSF141371">
    <property type="entry name" value="PilZ domain-like"/>
    <property type="match status" value="1"/>
</dbReference>
<sequence>MMRAAQERRIHLRVNQELPFKVNANGYGFSTNTQNISCVGAYCRIKKYMPPFTKVMVRLTLPIKSGEGDKNYTIDCAGVIVRTEDESKGGFNIAIFFNAIKDEQRKKISKYINQFIPRRSPALNPIS</sequence>
<accession>A0A2G9YKS4</accession>
<gene>
    <name evidence="2" type="ORF">COX41_00710</name>
</gene>
<dbReference type="Pfam" id="PF07238">
    <property type="entry name" value="PilZ"/>
    <property type="match status" value="1"/>
</dbReference>
<dbReference type="EMBL" id="PCRK01000012">
    <property type="protein sequence ID" value="PIP19824.1"/>
    <property type="molecule type" value="Genomic_DNA"/>
</dbReference>
<dbReference type="Proteomes" id="UP000231292">
    <property type="component" value="Unassembled WGS sequence"/>
</dbReference>
<proteinExistence type="predicted"/>